<accession>A0A5N5GIG2</accession>
<dbReference type="Proteomes" id="UP000327157">
    <property type="component" value="Chromosome 3"/>
</dbReference>
<dbReference type="PANTHER" id="PTHR47074:SF11">
    <property type="entry name" value="REVERSE TRANSCRIPTASE-LIKE PROTEIN"/>
    <property type="match status" value="1"/>
</dbReference>
<evidence type="ECO:0000313" key="1">
    <source>
        <dbReference type="EMBL" id="KAB2615319.1"/>
    </source>
</evidence>
<evidence type="ECO:0000313" key="2">
    <source>
        <dbReference type="Proteomes" id="UP000327157"/>
    </source>
</evidence>
<reference evidence="1 2" key="3">
    <citation type="submission" date="2019-11" db="EMBL/GenBank/DDBJ databases">
        <title>A de novo genome assembly of a pear dwarfing rootstock.</title>
        <authorList>
            <person name="Wang F."/>
            <person name="Wang J."/>
            <person name="Li S."/>
            <person name="Zhang Y."/>
            <person name="Fang M."/>
            <person name="Ma L."/>
            <person name="Zhao Y."/>
            <person name="Jiang S."/>
        </authorList>
    </citation>
    <scope>NUCLEOTIDE SEQUENCE [LARGE SCALE GENOMIC DNA]</scope>
    <source>
        <strain evidence="1">S2</strain>
        <tissue evidence="1">Leaf</tissue>
    </source>
</reference>
<reference evidence="2" key="2">
    <citation type="submission" date="2019-10" db="EMBL/GenBank/DDBJ databases">
        <title>A de novo genome assembly of a pear dwarfing rootstock.</title>
        <authorList>
            <person name="Wang F."/>
            <person name="Wang J."/>
            <person name="Li S."/>
            <person name="Zhang Y."/>
            <person name="Fang M."/>
            <person name="Ma L."/>
            <person name="Zhao Y."/>
            <person name="Jiang S."/>
        </authorList>
    </citation>
    <scope>NUCLEOTIDE SEQUENCE [LARGE SCALE GENOMIC DNA]</scope>
</reference>
<sequence>MKLATDAIREFLKATSIFAMLQAPLPHQPQWISPLPNFVKANCDASWSKASFSMGLGVVARNETGALISGSGIIGIATSSLEAKVKGALLVMDLAVQNHVSRVFFSESNSAEHV</sequence>
<dbReference type="PANTHER" id="PTHR47074">
    <property type="entry name" value="BNAC02G40300D PROTEIN"/>
    <property type="match status" value="1"/>
</dbReference>
<gene>
    <name evidence="1" type="ORF">D8674_021907</name>
</gene>
<comment type="caution">
    <text evidence="1">The sequence shown here is derived from an EMBL/GenBank/DDBJ whole genome shotgun (WGS) entry which is preliminary data.</text>
</comment>
<reference evidence="1 2" key="1">
    <citation type="submission" date="2019-09" db="EMBL/GenBank/DDBJ databases">
        <authorList>
            <person name="Ou C."/>
        </authorList>
    </citation>
    <scope>NUCLEOTIDE SEQUENCE [LARGE SCALE GENOMIC DNA]</scope>
    <source>
        <strain evidence="1">S2</strain>
        <tissue evidence="1">Leaf</tissue>
    </source>
</reference>
<dbReference type="AlphaFoldDB" id="A0A5N5GIG2"/>
<dbReference type="InterPro" id="IPR052929">
    <property type="entry name" value="RNase_H-like_EbsB-rel"/>
</dbReference>
<proteinExistence type="predicted"/>
<organism evidence="1 2">
    <name type="scientific">Pyrus ussuriensis x Pyrus communis</name>
    <dbReference type="NCBI Taxonomy" id="2448454"/>
    <lineage>
        <taxon>Eukaryota</taxon>
        <taxon>Viridiplantae</taxon>
        <taxon>Streptophyta</taxon>
        <taxon>Embryophyta</taxon>
        <taxon>Tracheophyta</taxon>
        <taxon>Spermatophyta</taxon>
        <taxon>Magnoliopsida</taxon>
        <taxon>eudicotyledons</taxon>
        <taxon>Gunneridae</taxon>
        <taxon>Pentapetalae</taxon>
        <taxon>rosids</taxon>
        <taxon>fabids</taxon>
        <taxon>Rosales</taxon>
        <taxon>Rosaceae</taxon>
        <taxon>Amygdaloideae</taxon>
        <taxon>Maleae</taxon>
        <taxon>Pyrus</taxon>
    </lineage>
</organism>
<name>A0A5N5GIG2_9ROSA</name>
<evidence type="ECO:0008006" key="3">
    <source>
        <dbReference type="Google" id="ProtNLM"/>
    </source>
</evidence>
<protein>
    <recommendedName>
        <fullName evidence="3">RNase H type-1 domain-containing protein</fullName>
    </recommendedName>
</protein>
<keyword evidence="2" id="KW-1185">Reference proteome</keyword>
<dbReference type="EMBL" id="SMOL01000402">
    <property type="protein sequence ID" value="KAB2615319.1"/>
    <property type="molecule type" value="Genomic_DNA"/>
</dbReference>